<dbReference type="InterPro" id="IPR006674">
    <property type="entry name" value="HD_domain"/>
</dbReference>
<dbReference type="Pfam" id="PF01966">
    <property type="entry name" value="HD"/>
    <property type="match status" value="1"/>
</dbReference>
<dbReference type="OrthoDB" id="9801160at2"/>
<dbReference type="eggNOG" id="COG2316">
    <property type="taxonomic scope" value="Bacteria"/>
</dbReference>
<accession>B5Y9I6</accession>
<evidence type="ECO:0000313" key="2">
    <source>
        <dbReference type="EMBL" id="ACI17196.1"/>
    </source>
</evidence>
<feature type="domain" description="HD/PDEase" evidence="1">
    <location>
        <begin position="16"/>
        <end position="124"/>
    </location>
</feature>
<keyword evidence="3" id="KW-1185">Reference proteome</keyword>
<evidence type="ECO:0000313" key="3">
    <source>
        <dbReference type="Proteomes" id="UP000001732"/>
    </source>
</evidence>
<dbReference type="Gene3D" id="1.10.3210.10">
    <property type="entry name" value="Hypothetical protein af1432"/>
    <property type="match status" value="1"/>
</dbReference>
<sequence length="184" mass="20508">MITREEALQEVRKHIKNENMIRHMLATEAAMKKLAQYFNEDVELWGLTGLLHDIDTEITNEDPVEHSKVGYDMAKNLGLPEEAARAILTHNEAHGIEPDSLMGKVLKAVDPLTGLITAVALVMPDKKLSSVTPERVLKRFKEKRFAAGANREQIATCEEFGLSLGEFVSLVLQAMQEISEDLGL</sequence>
<dbReference type="InterPro" id="IPR003607">
    <property type="entry name" value="HD/PDEase_dom"/>
</dbReference>
<dbReference type="EMBL" id="CP001145">
    <property type="protein sequence ID" value="ACI17196.1"/>
    <property type="molecule type" value="Genomic_DNA"/>
</dbReference>
<dbReference type="AlphaFoldDB" id="B5Y9I6"/>
<protein>
    <submittedName>
        <fullName evidence="2">Hdig domain protein</fullName>
    </submittedName>
</protein>
<dbReference type="PANTHER" id="PTHR38659">
    <property type="entry name" value="METAL-DEPENDENT PHOSPHOHYDROLASE"/>
    <property type="match status" value="1"/>
</dbReference>
<dbReference type="Proteomes" id="UP000001732">
    <property type="component" value="Chromosome"/>
</dbReference>
<dbReference type="KEGG" id="cpo:COPRO5265_1124"/>
<gene>
    <name evidence="2" type="ordered locus">COPRO5265_1124</name>
</gene>
<dbReference type="PANTHER" id="PTHR38659:SF1">
    <property type="entry name" value="METAL DEPENDENT PHOSPHOHYDROLASE"/>
    <property type="match status" value="1"/>
</dbReference>
<reference evidence="3" key="1">
    <citation type="submission" date="2008-08" db="EMBL/GenBank/DDBJ databases">
        <title>The complete genome sequence of Coprothermobacter proteolyticus strain ATCC 5245 / DSM 5265 / BT.</title>
        <authorList>
            <person name="Dodson R.J."/>
            <person name="Durkin A.S."/>
            <person name="Wu M."/>
            <person name="Eisen J."/>
            <person name="Sutton G."/>
        </authorList>
    </citation>
    <scope>NUCLEOTIDE SEQUENCE [LARGE SCALE GENOMIC DNA]</scope>
    <source>
        <strain evidence="3">ATCC 35245 / DSM 5265 / OCM 4 / BT</strain>
    </source>
</reference>
<reference evidence="2 3" key="2">
    <citation type="journal article" date="2014" name="Genome Announc.">
        <title>Complete Genome Sequence of Coprothermobacter proteolyticus DSM 5265.</title>
        <authorList>
            <person name="Alexiev A."/>
            <person name="Coil D.A."/>
            <person name="Badger J.H."/>
            <person name="Enticknap J."/>
            <person name="Ward N."/>
            <person name="Robb F.T."/>
            <person name="Eisen J.A."/>
        </authorList>
    </citation>
    <scope>NUCLEOTIDE SEQUENCE [LARGE SCALE GENOMIC DNA]</scope>
    <source>
        <strain evidence="3">ATCC 35245 / DSM 5265 / OCM 4 / BT</strain>
    </source>
</reference>
<name>B5Y9I6_COPPD</name>
<dbReference type="SUPFAM" id="SSF109604">
    <property type="entry name" value="HD-domain/PDEase-like"/>
    <property type="match status" value="1"/>
</dbReference>
<dbReference type="InterPro" id="IPR006675">
    <property type="entry name" value="HDIG_dom"/>
</dbReference>
<evidence type="ECO:0000259" key="1">
    <source>
        <dbReference type="SMART" id="SM00471"/>
    </source>
</evidence>
<dbReference type="NCBIfam" id="TIGR00277">
    <property type="entry name" value="HDIG"/>
    <property type="match status" value="1"/>
</dbReference>
<proteinExistence type="predicted"/>
<dbReference type="SMART" id="SM00471">
    <property type="entry name" value="HDc"/>
    <property type="match status" value="1"/>
</dbReference>
<dbReference type="STRING" id="309798.COPRO5265_1124"/>
<organism evidence="2 3">
    <name type="scientific">Coprothermobacter proteolyticus (strain ATCC 35245 / DSM 5265 / OCM 4 / BT)</name>
    <dbReference type="NCBI Taxonomy" id="309798"/>
    <lineage>
        <taxon>Bacteria</taxon>
        <taxon>Pseudomonadati</taxon>
        <taxon>Coprothermobacterota</taxon>
        <taxon>Coprothermobacteria</taxon>
        <taxon>Coprothermobacterales</taxon>
        <taxon>Coprothermobacteraceae</taxon>
        <taxon>Coprothermobacter</taxon>
    </lineage>
</organism>